<evidence type="ECO:0000313" key="4">
    <source>
        <dbReference type="EMBL" id="KAK9915255.1"/>
    </source>
</evidence>
<dbReference type="EMBL" id="JALJOT010000005">
    <property type="protein sequence ID" value="KAK9915255.1"/>
    <property type="molecule type" value="Genomic_DNA"/>
</dbReference>
<organism evidence="4 5">
    <name type="scientific">Coccomyxa subellipsoidea</name>
    <dbReference type="NCBI Taxonomy" id="248742"/>
    <lineage>
        <taxon>Eukaryota</taxon>
        <taxon>Viridiplantae</taxon>
        <taxon>Chlorophyta</taxon>
        <taxon>core chlorophytes</taxon>
        <taxon>Trebouxiophyceae</taxon>
        <taxon>Trebouxiophyceae incertae sedis</taxon>
        <taxon>Coccomyxaceae</taxon>
        <taxon>Coccomyxa</taxon>
    </lineage>
</organism>
<evidence type="ECO:0000256" key="1">
    <source>
        <dbReference type="SAM" id="Coils"/>
    </source>
</evidence>
<protein>
    <recommendedName>
        <fullName evidence="3">BZIP domain-containing protein</fullName>
    </recommendedName>
</protein>
<dbReference type="PROSITE" id="PS00036">
    <property type="entry name" value="BZIP_BASIC"/>
    <property type="match status" value="1"/>
</dbReference>
<feature type="region of interest" description="Disordered" evidence="2">
    <location>
        <begin position="19"/>
        <end position="110"/>
    </location>
</feature>
<name>A0ABR2YU56_9CHLO</name>
<proteinExistence type="predicted"/>
<comment type="caution">
    <text evidence="4">The sequence shown here is derived from an EMBL/GenBank/DDBJ whole genome shotgun (WGS) entry which is preliminary data.</text>
</comment>
<reference evidence="4 5" key="1">
    <citation type="journal article" date="2024" name="Nat. Commun.">
        <title>Phylogenomics reveals the evolutionary origins of lichenization in chlorophyte algae.</title>
        <authorList>
            <person name="Puginier C."/>
            <person name="Libourel C."/>
            <person name="Otte J."/>
            <person name="Skaloud P."/>
            <person name="Haon M."/>
            <person name="Grisel S."/>
            <person name="Petersen M."/>
            <person name="Berrin J.G."/>
            <person name="Delaux P.M."/>
            <person name="Dal Grande F."/>
            <person name="Keller J."/>
        </authorList>
    </citation>
    <scope>NUCLEOTIDE SEQUENCE [LARGE SCALE GENOMIC DNA]</scope>
    <source>
        <strain evidence="4 5">SAG 216-7</strain>
    </source>
</reference>
<dbReference type="Proteomes" id="UP001491310">
    <property type="component" value="Unassembled WGS sequence"/>
</dbReference>
<keyword evidence="1" id="KW-0175">Coiled coil</keyword>
<feature type="domain" description="BZIP" evidence="3">
    <location>
        <begin position="93"/>
        <end position="106"/>
    </location>
</feature>
<dbReference type="Gene3D" id="1.20.5.170">
    <property type="match status" value="1"/>
</dbReference>
<dbReference type="CDD" id="cd14688">
    <property type="entry name" value="bZIP_YAP"/>
    <property type="match status" value="1"/>
</dbReference>
<sequence length="421" mass="46489">MLPSGGGALLVQPVQQLSADDLIPSEPQALPAQRDHRLNEAAGPTAQESGSSGCSGEQPDPRHDANGTLRHRSSNSGDEGVKGIGVRKSGPDRDKNRAAQKAFRQRKREQEKAREILVGELEAKLKAVQLEKSRLELENSQLESALVARMKLAAQADSHRITAADKAVSGRIITGAHDWKCNLDWAPTDILVLEHGAQQRLTTETLQELGLQGIAKLWKGYVNLMAVCLSGAWKDEDGLDGRKVQVLLSETISICAYMARNTPRILLQFASSRLDHNPLAPAAPSVALWKSILKNLRLSSNQATELLRRRRLFLMQLRSLLEERRRIQANIKEMDTRQESVALRYFQLSEATKQLHSNITALHDSKCRFFSGCWREVLRPVQGANMVVQAFPFGPDLLAVLSCLSEDAGEPTARELLRAAS</sequence>
<gene>
    <name evidence="4" type="ORF">WJX75_006767</name>
</gene>
<evidence type="ECO:0000256" key="2">
    <source>
        <dbReference type="SAM" id="MobiDB-lite"/>
    </source>
</evidence>
<dbReference type="InterPro" id="IPR004827">
    <property type="entry name" value="bZIP"/>
</dbReference>
<keyword evidence="5" id="KW-1185">Reference proteome</keyword>
<accession>A0ABR2YU56</accession>
<evidence type="ECO:0000259" key="3">
    <source>
        <dbReference type="PROSITE" id="PS00036"/>
    </source>
</evidence>
<feature type="coiled-coil region" evidence="1">
    <location>
        <begin position="118"/>
        <end position="145"/>
    </location>
</feature>
<evidence type="ECO:0000313" key="5">
    <source>
        <dbReference type="Proteomes" id="UP001491310"/>
    </source>
</evidence>